<proteinExistence type="predicted"/>
<dbReference type="GeneID" id="139904734"/>
<organism evidence="1">
    <name type="scientific">Lepeophtheirus salmonis</name>
    <name type="common">Salmon louse</name>
    <name type="synonym">Caligus salmonis</name>
    <dbReference type="NCBI Taxonomy" id="72036"/>
    <lineage>
        <taxon>Eukaryota</taxon>
        <taxon>Metazoa</taxon>
        <taxon>Ecdysozoa</taxon>
        <taxon>Arthropoda</taxon>
        <taxon>Crustacea</taxon>
        <taxon>Multicrustacea</taxon>
        <taxon>Hexanauplia</taxon>
        <taxon>Copepoda</taxon>
        <taxon>Siphonostomatoida</taxon>
        <taxon>Caligidae</taxon>
        <taxon>Lepeophtheirus</taxon>
    </lineage>
</organism>
<sequence length="252" mass="28941">MSRSFKAWNALKGILCIYKPPDIPLMSLAPKIEKNLLNDLNHSFLPISMKHPQRYSSHPRVIGREFYEPDDLSIKFVTDNPRADPRYSGLVLVSVNEEEEILLPQLDYRYLLDLRFGVNVDTGFLREGVCVLNRSRLPKPGALEKAIRSSMFSLGKEDILRCRLKSFSSKEATLDICVLSLGIPFFLHFKDRLSHLIRSGVSIVRIRRYGIGPFSLEDALLEKEWKYKEIAQNIQSNQAILNRHTDAIKDIL</sequence>
<dbReference type="PANTHER" id="PTHR13195:SF0">
    <property type="entry name" value="PSEUDOURIDYLATE SYNTHASE TRUB2, MITOCHONDRIAL"/>
    <property type="match status" value="1"/>
</dbReference>
<name>A0A0K2TIW1_LEPSM</name>
<dbReference type="AlphaFoldDB" id="A0A0K2TIW1"/>
<accession>A0A0K2TIW1</accession>
<dbReference type="InterPro" id="IPR039048">
    <property type="entry name" value="Trub2"/>
</dbReference>
<dbReference type="InterPro" id="IPR020103">
    <property type="entry name" value="PsdUridine_synth_cat_dom_sf"/>
</dbReference>
<dbReference type="EMBL" id="HACA01008085">
    <property type="protein sequence ID" value="CDW25446.1"/>
    <property type="molecule type" value="Transcribed_RNA"/>
</dbReference>
<dbReference type="GO" id="GO:0003723">
    <property type="term" value="F:RNA binding"/>
    <property type="evidence" value="ECO:0007669"/>
    <property type="project" value="InterPro"/>
</dbReference>
<reference evidence="1" key="1">
    <citation type="submission" date="2014-05" db="EMBL/GenBank/DDBJ databases">
        <authorList>
            <person name="Chronopoulou M."/>
        </authorList>
    </citation>
    <scope>NUCLEOTIDE SEQUENCE</scope>
    <source>
        <tissue evidence="1">Whole organism</tissue>
    </source>
</reference>
<dbReference type="GO" id="GO:0009982">
    <property type="term" value="F:pseudouridine synthase activity"/>
    <property type="evidence" value="ECO:0007669"/>
    <property type="project" value="InterPro"/>
</dbReference>
<dbReference type="SUPFAM" id="SSF55120">
    <property type="entry name" value="Pseudouridine synthase"/>
    <property type="match status" value="1"/>
</dbReference>
<dbReference type="GO" id="GO:0001522">
    <property type="term" value="P:pseudouridine synthesis"/>
    <property type="evidence" value="ECO:0007669"/>
    <property type="project" value="InterPro"/>
</dbReference>
<protein>
    <submittedName>
        <fullName evidence="1">Putative tRNA pseudouridine synthase 2like [Aplysia californica]</fullName>
    </submittedName>
</protein>
<dbReference type="RefSeq" id="XP_071743590.1">
    <property type="nucleotide sequence ID" value="XM_071887489.1"/>
</dbReference>
<dbReference type="PANTHER" id="PTHR13195">
    <property type="entry name" value="PSEUDOURIDINE SYNTHASE-RELATED"/>
    <property type="match status" value="1"/>
</dbReference>
<evidence type="ECO:0000313" key="1">
    <source>
        <dbReference type="EMBL" id="CDW25446.1"/>
    </source>
</evidence>